<dbReference type="PANTHER" id="PTHR25465:SF14">
    <property type="entry name" value="E3 UBIQUITIN-PROTEIN LIGASE TRIM65"/>
    <property type="match status" value="1"/>
</dbReference>
<dbReference type="Pfam" id="PF00622">
    <property type="entry name" value="SPRY"/>
    <property type="match status" value="1"/>
</dbReference>
<sequence length="160" mass="18516">SRKVTHVTEKQPYPDHPERFDEESLTGRCYWEAEWSGKGLYVSVTYKGISRKGSSDDCWFGFNEKSWSLSWFNDSFTARHNENITDISAPSCHSNRVGVYLNWPAGRLSFYSVSDTNTLTHLHTFNTTFTEPLYAGFGVYSDSSVSLREFNMFQKHLRRS</sequence>
<name>A0ABD0P9M6_CIRMR</name>
<dbReference type="CDD" id="cd16040">
    <property type="entry name" value="SPRY_PRY_SNTX"/>
    <property type="match status" value="1"/>
</dbReference>
<dbReference type="InterPro" id="IPR051051">
    <property type="entry name" value="E3_ubiq-ligase_TRIM/RNF"/>
</dbReference>
<feature type="non-terminal residue" evidence="5">
    <location>
        <position position="1"/>
    </location>
</feature>
<keyword evidence="2" id="KW-0863">Zinc-finger</keyword>
<dbReference type="InterPro" id="IPR043136">
    <property type="entry name" value="B30.2/SPRY_sf"/>
</dbReference>
<proteinExistence type="predicted"/>
<evidence type="ECO:0000256" key="1">
    <source>
        <dbReference type="ARBA" id="ARBA00022723"/>
    </source>
</evidence>
<keyword evidence="6" id="KW-1185">Reference proteome</keyword>
<dbReference type="PROSITE" id="PS50188">
    <property type="entry name" value="B302_SPRY"/>
    <property type="match status" value="1"/>
</dbReference>
<dbReference type="InterPro" id="IPR001870">
    <property type="entry name" value="B30.2/SPRY"/>
</dbReference>
<evidence type="ECO:0000256" key="2">
    <source>
        <dbReference type="ARBA" id="ARBA00022771"/>
    </source>
</evidence>
<keyword evidence="3" id="KW-0862">Zinc</keyword>
<evidence type="ECO:0000313" key="5">
    <source>
        <dbReference type="EMBL" id="KAL0169696.1"/>
    </source>
</evidence>
<gene>
    <name evidence="5" type="ORF">M9458_034292</name>
</gene>
<evidence type="ECO:0000256" key="3">
    <source>
        <dbReference type="ARBA" id="ARBA00022833"/>
    </source>
</evidence>
<dbReference type="InterPro" id="IPR003877">
    <property type="entry name" value="SPRY_dom"/>
</dbReference>
<evidence type="ECO:0000313" key="6">
    <source>
        <dbReference type="Proteomes" id="UP001529510"/>
    </source>
</evidence>
<organism evidence="5 6">
    <name type="scientific">Cirrhinus mrigala</name>
    <name type="common">Mrigala</name>
    <dbReference type="NCBI Taxonomy" id="683832"/>
    <lineage>
        <taxon>Eukaryota</taxon>
        <taxon>Metazoa</taxon>
        <taxon>Chordata</taxon>
        <taxon>Craniata</taxon>
        <taxon>Vertebrata</taxon>
        <taxon>Euteleostomi</taxon>
        <taxon>Actinopterygii</taxon>
        <taxon>Neopterygii</taxon>
        <taxon>Teleostei</taxon>
        <taxon>Ostariophysi</taxon>
        <taxon>Cypriniformes</taxon>
        <taxon>Cyprinidae</taxon>
        <taxon>Labeoninae</taxon>
        <taxon>Labeonini</taxon>
        <taxon>Cirrhinus</taxon>
    </lineage>
</organism>
<dbReference type="SUPFAM" id="SSF49899">
    <property type="entry name" value="Concanavalin A-like lectins/glucanases"/>
    <property type="match status" value="1"/>
</dbReference>
<dbReference type="Proteomes" id="UP001529510">
    <property type="component" value="Unassembled WGS sequence"/>
</dbReference>
<dbReference type="SMART" id="SM00449">
    <property type="entry name" value="SPRY"/>
    <property type="match status" value="1"/>
</dbReference>
<dbReference type="AlphaFoldDB" id="A0ABD0P9M6"/>
<dbReference type="EMBL" id="JAMKFB020000017">
    <property type="protein sequence ID" value="KAL0169696.1"/>
    <property type="molecule type" value="Genomic_DNA"/>
</dbReference>
<evidence type="ECO:0000259" key="4">
    <source>
        <dbReference type="PROSITE" id="PS50188"/>
    </source>
</evidence>
<keyword evidence="1" id="KW-0479">Metal-binding</keyword>
<comment type="caution">
    <text evidence="5">The sequence shown here is derived from an EMBL/GenBank/DDBJ whole genome shotgun (WGS) entry which is preliminary data.</text>
</comment>
<dbReference type="InterPro" id="IPR013320">
    <property type="entry name" value="ConA-like_dom_sf"/>
</dbReference>
<protein>
    <recommendedName>
        <fullName evidence="4">B30.2/SPRY domain-containing protein</fullName>
    </recommendedName>
</protein>
<dbReference type="Gene3D" id="2.60.120.920">
    <property type="match status" value="1"/>
</dbReference>
<reference evidence="5 6" key="1">
    <citation type="submission" date="2024-05" db="EMBL/GenBank/DDBJ databases">
        <title>Genome sequencing and assembly of Indian major carp, Cirrhinus mrigala (Hamilton, 1822).</title>
        <authorList>
            <person name="Mohindra V."/>
            <person name="Chowdhury L.M."/>
            <person name="Lal K."/>
            <person name="Jena J.K."/>
        </authorList>
    </citation>
    <scope>NUCLEOTIDE SEQUENCE [LARGE SCALE GENOMIC DNA]</scope>
    <source>
        <strain evidence="5">CM1030</strain>
        <tissue evidence="5">Blood</tissue>
    </source>
</reference>
<accession>A0ABD0P9M6</accession>
<feature type="domain" description="B30.2/SPRY" evidence="4">
    <location>
        <begin position="1"/>
        <end position="157"/>
    </location>
</feature>
<dbReference type="GO" id="GO:0008270">
    <property type="term" value="F:zinc ion binding"/>
    <property type="evidence" value="ECO:0007669"/>
    <property type="project" value="UniProtKB-KW"/>
</dbReference>
<dbReference type="PANTHER" id="PTHR25465">
    <property type="entry name" value="B-BOX DOMAIN CONTAINING"/>
    <property type="match status" value="1"/>
</dbReference>